<evidence type="ECO:0000313" key="1">
    <source>
        <dbReference type="EMBL" id="QJA54403.1"/>
    </source>
</evidence>
<sequence length="78" mass="8871">MATALVILSDRHPREIVKEKCLSGQGVKEAVKILEEIEDKLQQITGIPWLPGDLVLELIEINADIYLAIRLIDKEFFK</sequence>
<gene>
    <name evidence="1" type="ORF">TM448A04708_0009</name>
</gene>
<dbReference type="EMBL" id="MT144503">
    <property type="protein sequence ID" value="QJA54403.1"/>
    <property type="molecule type" value="Genomic_DNA"/>
</dbReference>
<dbReference type="AlphaFoldDB" id="A0A6H2A2I6"/>
<proteinExistence type="predicted"/>
<organism evidence="1">
    <name type="scientific">viral metagenome</name>
    <dbReference type="NCBI Taxonomy" id="1070528"/>
    <lineage>
        <taxon>unclassified sequences</taxon>
        <taxon>metagenomes</taxon>
        <taxon>organismal metagenomes</taxon>
    </lineage>
</organism>
<name>A0A6H2A2I6_9ZZZZ</name>
<reference evidence="1" key="1">
    <citation type="submission" date="2020-03" db="EMBL/GenBank/DDBJ databases">
        <title>The deep terrestrial virosphere.</title>
        <authorList>
            <person name="Holmfeldt K."/>
            <person name="Nilsson E."/>
            <person name="Simone D."/>
            <person name="Lopez-Fernandez M."/>
            <person name="Wu X."/>
            <person name="de Brujin I."/>
            <person name="Lundin D."/>
            <person name="Andersson A."/>
            <person name="Bertilsson S."/>
            <person name="Dopson M."/>
        </authorList>
    </citation>
    <scope>NUCLEOTIDE SEQUENCE</scope>
    <source>
        <strain evidence="1">TM448A04708</strain>
    </source>
</reference>
<protein>
    <submittedName>
        <fullName evidence="1">Uncharacterized protein</fullName>
    </submittedName>
</protein>
<accession>A0A6H2A2I6</accession>